<accession>A0ABN9Y6B7</accession>
<dbReference type="EMBL" id="CAUYUJ010021963">
    <property type="protein sequence ID" value="CAK0908143.1"/>
    <property type="molecule type" value="Genomic_DNA"/>
</dbReference>
<evidence type="ECO:0000313" key="2">
    <source>
        <dbReference type="EMBL" id="CAK0908143.1"/>
    </source>
</evidence>
<feature type="compositionally biased region" description="Low complexity" evidence="1">
    <location>
        <begin position="15"/>
        <end position="27"/>
    </location>
</feature>
<feature type="non-terminal residue" evidence="2">
    <location>
        <position position="1"/>
    </location>
</feature>
<organism evidence="2 3">
    <name type="scientific">Prorocentrum cordatum</name>
    <dbReference type="NCBI Taxonomy" id="2364126"/>
    <lineage>
        <taxon>Eukaryota</taxon>
        <taxon>Sar</taxon>
        <taxon>Alveolata</taxon>
        <taxon>Dinophyceae</taxon>
        <taxon>Prorocentrales</taxon>
        <taxon>Prorocentraceae</taxon>
        <taxon>Prorocentrum</taxon>
    </lineage>
</organism>
<comment type="caution">
    <text evidence="2">The sequence shown here is derived from an EMBL/GenBank/DDBJ whole genome shotgun (WGS) entry which is preliminary data.</text>
</comment>
<sequence>SMSRLERARALLNDSGSASTAATSGPAREVSGSFDSSLPRRRFDGGGGETSSGLPHPSWGRLLNAVSHHLAQRFGDAPACDGRTARVMAEFVLADAAGGGSQMDLRQCFRGALEAMELSDKSAWFVLISKGERRHDHDLSADDVMLTTQTWRSLVVTSLRAAASELCDRSEREQAIGKLRADRAFQVFKLRDAFVRDPFSPQKMAALYFDLRARSLEAAPLDDDGSSSGLAASKCTRDAVAKRSSHVRASSSCDRSNERSKASLAFLESRCRSGLNDGYASEVSVISI</sequence>
<feature type="region of interest" description="Disordered" evidence="1">
    <location>
        <begin position="1"/>
        <end position="56"/>
    </location>
</feature>
<name>A0ABN9Y6B7_9DINO</name>
<reference evidence="2" key="1">
    <citation type="submission" date="2023-10" db="EMBL/GenBank/DDBJ databases">
        <authorList>
            <person name="Chen Y."/>
            <person name="Shah S."/>
            <person name="Dougan E. K."/>
            <person name="Thang M."/>
            <person name="Chan C."/>
        </authorList>
    </citation>
    <scope>NUCLEOTIDE SEQUENCE [LARGE SCALE GENOMIC DNA]</scope>
</reference>
<dbReference type="Proteomes" id="UP001189429">
    <property type="component" value="Unassembled WGS sequence"/>
</dbReference>
<gene>
    <name evidence="2" type="ORF">PCOR1329_LOCUS82902</name>
</gene>
<proteinExistence type="predicted"/>
<evidence type="ECO:0000256" key="1">
    <source>
        <dbReference type="SAM" id="MobiDB-lite"/>
    </source>
</evidence>
<evidence type="ECO:0000313" key="3">
    <source>
        <dbReference type="Proteomes" id="UP001189429"/>
    </source>
</evidence>
<protein>
    <submittedName>
        <fullName evidence="2">Uncharacterized protein</fullName>
    </submittedName>
</protein>
<keyword evidence="3" id="KW-1185">Reference proteome</keyword>